<organism evidence="1">
    <name type="scientific">Myoviridae sp. ctLnO19</name>
    <dbReference type="NCBI Taxonomy" id="2825085"/>
    <lineage>
        <taxon>Viruses</taxon>
        <taxon>Duplodnaviria</taxon>
        <taxon>Heunggongvirae</taxon>
        <taxon>Uroviricota</taxon>
        <taxon>Caudoviricetes</taxon>
    </lineage>
</organism>
<protein>
    <submittedName>
        <fullName evidence="1">Uncharacterized protein</fullName>
    </submittedName>
</protein>
<proteinExistence type="predicted"/>
<dbReference type="EMBL" id="BK015301">
    <property type="protein sequence ID" value="DAE00384.1"/>
    <property type="molecule type" value="Genomic_DNA"/>
</dbReference>
<evidence type="ECO:0000313" key="1">
    <source>
        <dbReference type="EMBL" id="DAE00384.1"/>
    </source>
</evidence>
<name>A0A8S5P169_9CAUD</name>
<reference evidence="1" key="1">
    <citation type="journal article" date="2021" name="Proc. Natl. Acad. Sci. U.S.A.">
        <title>A Catalog of Tens of Thousands of Viruses from Human Metagenomes Reveals Hidden Associations with Chronic Diseases.</title>
        <authorList>
            <person name="Tisza M.J."/>
            <person name="Buck C.B."/>
        </authorList>
    </citation>
    <scope>NUCLEOTIDE SEQUENCE</scope>
    <source>
        <strain evidence="1">CtLnO19</strain>
    </source>
</reference>
<accession>A0A8S5P169</accession>
<sequence>MLIRKEDIEHYTVRKNNFESIVQWLERNNVICTPCRNNQSIWMILTVGDKEEEAVAYLSDTIVKIGNDFRIYSEKGFNIFLEKNKITL</sequence>